<keyword evidence="2" id="KW-1185">Reference proteome</keyword>
<gene>
    <name evidence="1" type="ORF">RG47T_0465</name>
</gene>
<comment type="caution">
    <text evidence="1">The sequence shown here is derived from an EMBL/GenBank/DDBJ whole genome shotgun (WGS) entry which is preliminary data.</text>
</comment>
<name>A0A1Q5ZTF2_9SPHI</name>
<accession>A0A1Q5ZTF2</accession>
<organism evidence="1 2">
    <name type="scientific">Mucilaginibacter polytrichastri</name>
    <dbReference type="NCBI Taxonomy" id="1302689"/>
    <lineage>
        <taxon>Bacteria</taxon>
        <taxon>Pseudomonadati</taxon>
        <taxon>Bacteroidota</taxon>
        <taxon>Sphingobacteriia</taxon>
        <taxon>Sphingobacteriales</taxon>
        <taxon>Sphingobacteriaceae</taxon>
        <taxon>Mucilaginibacter</taxon>
    </lineage>
</organism>
<reference evidence="1 2" key="1">
    <citation type="submission" date="2016-11" db="EMBL/GenBank/DDBJ databases">
        <title>Whole Genome Sequencing of Mucilaginibacter polytrichastri RG4-7(T) isolated from the moss sample.</title>
        <authorList>
            <person name="Li Y."/>
        </authorList>
    </citation>
    <scope>NUCLEOTIDE SEQUENCE [LARGE SCALE GENOMIC DNA]</scope>
    <source>
        <strain evidence="1 2">RG4-7</strain>
    </source>
</reference>
<dbReference type="STRING" id="1302689.RG47T_0465"/>
<evidence type="ECO:0000313" key="1">
    <source>
        <dbReference type="EMBL" id="OKS85027.1"/>
    </source>
</evidence>
<proteinExistence type="predicted"/>
<sequence length="65" mass="7701">MLSIAARQVSLLKYNNLTQTGFKVWALNKFIYLCDVKGTEAFSVEKYLKRYLIFKIFIIYLQSEK</sequence>
<dbReference type="Proteomes" id="UP000186720">
    <property type="component" value="Unassembled WGS sequence"/>
</dbReference>
<dbReference type="EMBL" id="MPPL01000001">
    <property type="protein sequence ID" value="OKS85027.1"/>
    <property type="molecule type" value="Genomic_DNA"/>
</dbReference>
<evidence type="ECO:0000313" key="2">
    <source>
        <dbReference type="Proteomes" id="UP000186720"/>
    </source>
</evidence>
<dbReference type="AlphaFoldDB" id="A0A1Q5ZTF2"/>
<protein>
    <submittedName>
        <fullName evidence="1">Uncharacterized protein</fullName>
    </submittedName>
</protein>